<dbReference type="EMBL" id="JARGEI010000007">
    <property type="protein sequence ID" value="KAJ8728603.1"/>
    <property type="molecule type" value="Genomic_DNA"/>
</dbReference>
<gene>
    <name evidence="2" type="ORF">PYW07_006299</name>
</gene>
<accession>A0AAD7YV16</accession>
<keyword evidence="3" id="KW-1185">Reference proteome</keyword>
<evidence type="ECO:0000256" key="1">
    <source>
        <dbReference type="SAM" id="MobiDB-lite"/>
    </source>
</evidence>
<reference evidence="2" key="1">
    <citation type="submission" date="2023-03" db="EMBL/GenBank/DDBJ databases">
        <title>Chromosome-level genomes of two armyworms, Mythimna separata and Mythimna loreyi, provide insights into the biosynthesis and reception of sex pheromones.</title>
        <authorList>
            <person name="Zhao H."/>
        </authorList>
    </citation>
    <scope>NUCLEOTIDE SEQUENCE</scope>
    <source>
        <strain evidence="2">BeijingLab</strain>
        <tissue evidence="2">Pupa</tissue>
    </source>
</reference>
<proteinExistence type="predicted"/>
<dbReference type="AlphaFoldDB" id="A0AAD7YV16"/>
<name>A0AAD7YV16_MYTSE</name>
<evidence type="ECO:0000313" key="3">
    <source>
        <dbReference type="Proteomes" id="UP001231518"/>
    </source>
</evidence>
<comment type="caution">
    <text evidence="2">The sequence shown here is derived from an EMBL/GenBank/DDBJ whole genome shotgun (WGS) entry which is preliminary data.</text>
</comment>
<organism evidence="2 3">
    <name type="scientific">Mythimna separata</name>
    <name type="common">Oriental armyworm</name>
    <name type="synonym">Pseudaletia separata</name>
    <dbReference type="NCBI Taxonomy" id="271217"/>
    <lineage>
        <taxon>Eukaryota</taxon>
        <taxon>Metazoa</taxon>
        <taxon>Ecdysozoa</taxon>
        <taxon>Arthropoda</taxon>
        <taxon>Hexapoda</taxon>
        <taxon>Insecta</taxon>
        <taxon>Pterygota</taxon>
        <taxon>Neoptera</taxon>
        <taxon>Endopterygota</taxon>
        <taxon>Lepidoptera</taxon>
        <taxon>Glossata</taxon>
        <taxon>Ditrysia</taxon>
        <taxon>Noctuoidea</taxon>
        <taxon>Noctuidae</taxon>
        <taxon>Noctuinae</taxon>
        <taxon>Hadenini</taxon>
        <taxon>Mythimna</taxon>
    </lineage>
</organism>
<sequence length="419" mass="48197">MDRTREKWKCPLFGDTCDLKENMLPTYEDVMKFYEWNRRKIKLDKDTKKEPTYKEIEAIVVAKIVEIWGKASIPTIQLKGIKVMLKAYHLKCKNLLKSYPKIPEKKLEEFRRSSRVLFDISSCKCTNISECTCPREKKVPKREHSFLIDQRSARKMFIGAIDTATTSKLAKTLKRKLNKPDPKVQPQKKSKQEPNISVSSESENVSMESPSQNLVDLATYVVKAYAPTWFAIKTHPTCKDGARHLYHLVSATRYLPAKLKAIVDPVIQRNGYFAHPENLLLAMLTDSQQHIRELGARRILKARTNKENRLRLFQLPVLNLNASSYVDLIDWQDKITEPPVLKQIPDEVIQTFVEEKGKGDSPLLRLPCHSQAVERAVKTVTEASAKLSKRSAREGFIKAQIESRRAMPKFDSKQDFKAN</sequence>
<evidence type="ECO:0000313" key="2">
    <source>
        <dbReference type="EMBL" id="KAJ8728603.1"/>
    </source>
</evidence>
<feature type="region of interest" description="Disordered" evidence="1">
    <location>
        <begin position="174"/>
        <end position="207"/>
    </location>
</feature>
<dbReference type="PANTHER" id="PTHR46409">
    <property type="entry name" value="HTH PSQ-TYPE DOMAIN-CONTAINING PROTEIN"/>
    <property type="match status" value="1"/>
</dbReference>
<dbReference type="Proteomes" id="UP001231518">
    <property type="component" value="Chromosome 19"/>
</dbReference>
<feature type="compositionally biased region" description="Low complexity" evidence="1">
    <location>
        <begin position="193"/>
        <end position="207"/>
    </location>
</feature>
<dbReference type="PANTHER" id="PTHR46409:SF1">
    <property type="entry name" value="HTH PSQ-TYPE DOMAIN-CONTAINING PROTEIN"/>
    <property type="match status" value="1"/>
</dbReference>
<protein>
    <submittedName>
        <fullName evidence="2">Uncharacterized protein</fullName>
    </submittedName>
</protein>